<sequence length="893" mass="100302">MSLKRRHDSSSPSGHLIRRAKVKEDPDTDIASLVPSATASQVPSAAALTARLPPAGIFPVAYATTLSSTSPPRQLAPILPTSQSSREREGKVAESSSQKDVVNAALKTLGKTKAGFVQSHDEMDRVVFEDLADSGYPSNASFPDGMMVLKMVVCSCSELNHASSTIADMYKKHENQLVPLLQDGWRKRSFQHIRDLEILWPQQQMWMGSSSSIQNILSAANRRPRINRLEQNNIITQLAWTHDFKGNAVDALWKHIVYHWDFKVQQGKKHYTKYAAIFQSSGMGKSRLVDESSKTHLVIPMNSRASYVEGKEGKLLREAIQQLADAIYIDESLEPATFDAPLFVLAFDEAHTLTEGRVTTSRSMFYELLRFLQALSRGDNPPPFFALFLSSTGKIIQVMSDIKINESNRDILTMSSLVPPFTDLGFDQFALENPIQENWTLLDVASHEHMVTLGRPLFAARYYPQSHDMESILNEYAYITRFNEWDTVDLAAQKLISVEDRLQNFTEDQKLACLSHRLPIDFLTGTFTGIEQQKRQIESHFRVALQIDDGFRNFESATGVGRAPAAHPSWRCGQEHLESGFLCEHILREPVRIRKSSVWVCSSRRVLQAGPSVFETEEEAGGALKDAFADTQMHFNHFIKVHDRELLTRERLVFFASRGAGVLCANSQAGIDAFLPFTYRDNGRLKPENMGVILMQMKNDDYYSMAIKGEVFDAMNPYDLGLFSKESDAVVPVIRMVFAMAGKTPCLKVRPAVRPRFASPVAIVSNNGEGKVEPEDNSNSTTEGESKAKAKADAVEKPPEEDNRDRMKFVAYDIWCSGLTRHVYGPITQDSEEVWASLLHASQDWRKLYQPMYQDHVQLRQAQIPGAASDRGFFKSWVPAGMLDSRDEGEESK</sequence>
<evidence type="ECO:0000256" key="1">
    <source>
        <dbReference type="SAM" id="MobiDB-lite"/>
    </source>
</evidence>
<feature type="region of interest" description="Disordered" evidence="1">
    <location>
        <begin position="766"/>
        <end position="803"/>
    </location>
</feature>
<feature type="compositionally biased region" description="Basic and acidic residues" evidence="1">
    <location>
        <begin position="784"/>
        <end position="803"/>
    </location>
</feature>
<evidence type="ECO:0000313" key="3">
    <source>
        <dbReference type="Proteomes" id="UP000310158"/>
    </source>
</evidence>
<organism evidence="2 3">
    <name type="scientific">Bondarzewia mesenterica</name>
    <dbReference type="NCBI Taxonomy" id="1095465"/>
    <lineage>
        <taxon>Eukaryota</taxon>
        <taxon>Fungi</taxon>
        <taxon>Dikarya</taxon>
        <taxon>Basidiomycota</taxon>
        <taxon>Agaricomycotina</taxon>
        <taxon>Agaricomycetes</taxon>
        <taxon>Russulales</taxon>
        <taxon>Bondarzewiaceae</taxon>
        <taxon>Bondarzewia</taxon>
    </lineage>
</organism>
<dbReference type="PANTHER" id="PTHR33266">
    <property type="entry name" value="CHROMOSOME 15, WHOLE GENOME SHOTGUN SEQUENCE"/>
    <property type="match status" value="1"/>
</dbReference>
<dbReference type="EMBL" id="SGPL01000262">
    <property type="protein sequence ID" value="THH14611.1"/>
    <property type="molecule type" value="Genomic_DNA"/>
</dbReference>
<feature type="region of interest" description="Disordered" evidence="1">
    <location>
        <begin position="67"/>
        <end position="99"/>
    </location>
</feature>
<name>A0A4S4LSM2_9AGAM</name>
<dbReference type="Proteomes" id="UP000310158">
    <property type="component" value="Unassembled WGS sequence"/>
</dbReference>
<evidence type="ECO:0000313" key="2">
    <source>
        <dbReference type="EMBL" id="THH14611.1"/>
    </source>
</evidence>
<dbReference type="OrthoDB" id="107110at2759"/>
<feature type="region of interest" description="Disordered" evidence="1">
    <location>
        <begin position="1"/>
        <end position="28"/>
    </location>
</feature>
<comment type="caution">
    <text evidence="2">The sequence shown here is derived from an EMBL/GenBank/DDBJ whole genome shotgun (WGS) entry which is preliminary data.</text>
</comment>
<reference evidence="2 3" key="1">
    <citation type="submission" date="2019-02" db="EMBL/GenBank/DDBJ databases">
        <title>Genome sequencing of the rare red list fungi Bondarzewia mesenterica.</title>
        <authorList>
            <person name="Buettner E."/>
            <person name="Kellner H."/>
        </authorList>
    </citation>
    <scope>NUCLEOTIDE SEQUENCE [LARGE SCALE GENOMIC DNA]</scope>
    <source>
        <strain evidence="2 3">DSM 108281</strain>
    </source>
</reference>
<gene>
    <name evidence="2" type="ORF">EW146_g5736</name>
</gene>
<protein>
    <submittedName>
        <fullName evidence="2">Uncharacterized protein</fullName>
    </submittedName>
</protein>
<keyword evidence="3" id="KW-1185">Reference proteome</keyword>
<accession>A0A4S4LSM2</accession>
<proteinExistence type="predicted"/>
<dbReference type="AlphaFoldDB" id="A0A4S4LSM2"/>
<dbReference type="PANTHER" id="PTHR33266:SF1">
    <property type="entry name" value="F-BOX DOMAIN-CONTAINING PROTEIN"/>
    <property type="match status" value="1"/>
</dbReference>